<name>A0A3A4BW99_9ACTN</name>
<dbReference type="Proteomes" id="UP000265768">
    <property type="component" value="Unassembled WGS sequence"/>
</dbReference>
<feature type="domain" description="VOC" evidence="1">
    <location>
        <begin position="2"/>
        <end position="119"/>
    </location>
</feature>
<protein>
    <submittedName>
        <fullName evidence="2">VOC family protein</fullName>
    </submittedName>
</protein>
<dbReference type="PROSITE" id="PS51819">
    <property type="entry name" value="VOC"/>
    <property type="match status" value="1"/>
</dbReference>
<dbReference type="SUPFAM" id="SSF54593">
    <property type="entry name" value="Glyoxalase/Bleomycin resistance protein/Dihydroxybiphenyl dioxygenase"/>
    <property type="match status" value="1"/>
</dbReference>
<comment type="caution">
    <text evidence="2">The sequence shown here is derived from an EMBL/GenBank/DDBJ whole genome shotgun (WGS) entry which is preliminary data.</text>
</comment>
<dbReference type="InterPro" id="IPR004360">
    <property type="entry name" value="Glyas_Fos-R_dOase_dom"/>
</dbReference>
<sequence>MRFVSVVSVPVGDQEQAKEFYLEKLGFELVAESVFGDDLRWIQVGLPGAQTSLTLVNWFDEMPPGSLRGLVVDCEDLEATYRTLSDRGVLFLGPPSRQPGGVFAVLRDPDGNQLALRQIGS</sequence>
<dbReference type="InterPro" id="IPR037523">
    <property type="entry name" value="VOC_core"/>
</dbReference>
<reference evidence="2 3" key="1">
    <citation type="submission" date="2018-09" db="EMBL/GenBank/DDBJ databases">
        <title>YIM 75507 draft genome.</title>
        <authorList>
            <person name="Tang S."/>
            <person name="Feng Y."/>
        </authorList>
    </citation>
    <scope>NUCLEOTIDE SEQUENCE [LARGE SCALE GENOMIC DNA]</scope>
    <source>
        <strain evidence="2 3">YIM 75507</strain>
    </source>
</reference>
<dbReference type="InterPro" id="IPR029068">
    <property type="entry name" value="Glyas_Bleomycin-R_OHBP_Dase"/>
</dbReference>
<dbReference type="PANTHER" id="PTHR36437:SF2">
    <property type="entry name" value="GLYOXALASE_BLEOMYCIN RESISTANCE PROTEIN_DIOXYGENASE"/>
    <property type="match status" value="1"/>
</dbReference>
<dbReference type="AlphaFoldDB" id="A0A3A4BW99"/>
<dbReference type="EMBL" id="QZEY01000001">
    <property type="protein sequence ID" value="RJL35868.1"/>
    <property type="molecule type" value="Genomic_DNA"/>
</dbReference>
<dbReference type="Gene3D" id="3.10.180.10">
    <property type="entry name" value="2,3-Dihydroxybiphenyl 1,2-Dioxygenase, domain 1"/>
    <property type="match status" value="1"/>
</dbReference>
<dbReference type="PANTHER" id="PTHR36437">
    <property type="entry name" value="GLYOXALASE/BLEOMYCIN RESISTANCE PROTEIN/DIOXYGENASE"/>
    <property type="match status" value="1"/>
</dbReference>
<evidence type="ECO:0000313" key="3">
    <source>
        <dbReference type="Proteomes" id="UP000265768"/>
    </source>
</evidence>
<proteinExistence type="predicted"/>
<dbReference type="OrthoDB" id="485032at2"/>
<evidence type="ECO:0000313" key="2">
    <source>
        <dbReference type="EMBL" id="RJL35868.1"/>
    </source>
</evidence>
<organism evidence="2 3">
    <name type="scientific">Bailinhaonella thermotolerans</name>
    <dbReference type="NCBI Taxonomy" id="1070861"/>
    <lineage>
        <taxon>Bacteria</taxon>
        <taxon>Bacillati</taxon>
        <taxon>Actinomycetota</taxon>
        <taxon>Actinomycetes</taxon>
        <taxon>Streptosporangiales</taxon>
        <taxon>Streptosporangiaceae</taxon>
        <taxon>Bailinhaonella</taxon>
    </lineage>
</organism>
<gene>
    <name evidence="2" type="ORF">D5H75_03605</name>
</gene>
<dbReference type="Pfam" id="PF00903">
    <property type="entry name" value="Glyoxalase"/>
    <property type="match status" value="1"/>
</dbReference>
<accession>A0A3A4BW99</accession>
<keyword evidence="3" id="KW-1185">Reference proteome</keyword>
<dbReference type="RefSeq" id="WP_119924841.1">
    <property type="nucleotide sequence ID" value="NZ_QZEY01000001.1"/>
</dbReference>
<evidence type="ECO:0000259" key="1">
    <source>
        <dbReference type="PROSITE" id="PS51819"/>
    </source>
</evidence>